<dbReference type="AlphaFoldDB" id="A0A413SCT6"/>
<gene>
    <name evidence="1" type="ORF">DW927_16265</name>
</gene>
<evidence type="ECO:0000313" key="2">
    <source>
        <dbReference type="Proteomes" id="UP000284465"/>
    </source>
</evidence>
<dbReference type="Proteomes" id="UP000284465">
    <property type="component" value="Unassembled WGS sequence"/>
</dbReference>
<dbReference type="GeneID" id="61432106"/>
<comment type="caution">
    <text evidence="1">The sequence shown here is derived from an EMBL/GenBank/DDBJ whole genome shotgun (WGS) entry which is preliminary data.</text>
</comment>
<reference evidence="1 2" key="1">
    <citation type="submission" date="2018-08" db="EMBL/GenBank/DDBJ databases">
        <title>A genome reference for cultivated species of the human gut microbiota.</title>
        <authorList>
            <person name="Zou Y."/>
            <person name="Xue W."/>
            <person name="Luo G."/>
        </authorList>
    </citation>
    <scope>NUCLEOTIDE SEQUENCE [LARGE SCALE GENOMIC DNA]</scope>
    <source>
        <strain evidence="1 2">AM43-11</strain>
    </source>
</reference>
<dbReference type="EMBL" id="QSFP01000025">
    <property type="protein sequence ID" value="RHA64888.1"/>
    <property type="molecule type" value="Genomic_DNA"/>
</dbReference>
<accession>A0A413SCT6</accession>
<evidence type="ECO:0000313" key="1">
    <source>
        <dbReference type="EMBL" id="RHA64888.1"/>
    </source>
</evidence>
<proteinExistence type="predicted"/>
<dbReference type="RefSeq" id="WP_006858223.1">
    <property type="nucleotide sequence ID" value="NZ_CP102289.1"/>
</dbReference>
<name>A0A413SCT6_9FIRM</name>
<sequence>MNWQSCFEKYKYKSLISEDKNENEKILMEMFYEDGKKPDELQQVYLSEKEDELFIILQMEPDMDAKKLSDKWDAKILAFINFGEDYGTDHAWIEKIKYNITQIILHREKLQNKDLEKSVDISRKIFLKCDENGELEENEKVRLPFLYDEFETMEIKLDQDDELMKILPDKKTLSFLYEKRKKIDGRSVKTKEERLSYTDEELELVKGWMMSE</sequence>
<protein>
    <submittedName>
        <fullName evidence="1">Uncharacterized protein</fullName>
    </submittedName>
</protein>
<organism evidence="1 2">
    <name type="scientific">Roseburia intestinalis</name>
    <dbReference type="NCBI Taxonomy" id="166486"/>
    <lineage>
        <taxon>Bacteria</taxon>
        <taxon>Bacillati</taxon>
        <taxon>Bacillota</taxon>
        <taxon>Clostridia</taxon>
        <taxon>Lachnospirales</taxon>
        <taxon>Lachnospiraceae</taxon>
        <taxon>Roseburia</taxon>
    </lineage>
</organism>